<sequence length="66" mass="7644">IYLFESYSNEISNNIYSGNGVNIEKVTKDFPLWTVLLLVIIIIIIIILLILVVLAKNFFLYIRKKA</sequence>
<name>X1U477_9ZZZZ</name>
<dbReference type="AlphaFoldDB" id="X1U477"/>
<protein>
    <submittedName>
        <fullName evidence="2">Uncharacterized protein</fullName>
    </submittedName>
</protein>
<accession>X1U477</accession>
<reference evidence="2" key="1">
    <citation type="journal article" date="2014" name="Front. Microbiol.">
        <title>High frequency of phylogenetically diverse reductive dehalogenase-homologous genes in deep subseafloor sedimentary metagenomes.</title>
        <authorList>
            <person name="Kawai M."/>
            <person name="Futagami T."/>
            <person name="Toyoda A."/>
            <person name="Takaki Y."/>
            <person name="Nishi S."/>
            <person name="Hori S."/>
            <person name="Arai W."/>
            <person name="Tsubouchi T."/>
            <person name="Morono Y."/>
            <person name="Uchiyama I."/>
            <person name="Ito T."/>
            <person name="Fujiyama A."/>
            <person name="Inagaki F."/>
            <person name="Takami H."/>
        </authorList>
    </citation>
    <scope>NUCLEOTIDE SEQUENCE</scope>
    <source>
        <strain evidence="2">Expedition CK06-06</strain>
    </source>
</reference>
<proteinExistence type="predicted"/>
<organism evidence="2">
    <name type="scientific">marine sediment metagenome</name>
    <dbReference type="NCBI Taxonomy" id="412755"/>
    <lineage>
        <taxon>unclassified sequences</taxon>
        <taxon>metagenomes</taxon>
        <taxon>ecological metagenomes</taxon>
    </lineage>
</organism>
<feature type="transmembrane region" description="Helical" evidence="1">
    <location>
        <begin position="32"/>
        <end position="55"/>
    </location>
</feature>
<evidence type="ECO:0000313" key="2">
    <source>
        <dbReference type="EMBL" id="GAI94620.1"/>
    </source>
</evidence>
<comment type="caution">
    <text evidence="2">The sequence shown here is derived from an EMBL/GenBank/DDBJ whole genome shotgun (WGS) entry which is preliminary data.</text>
</comment>
<keyword evidence="1" id="KW-1133">Transmembrane helix</keyword>
<dbReference type="EMBL" id="BARW01016743">
    <property type="protein sequence ID" value="GAI94620.1"/>
    <property type="molecule type" value="Genomic_DNA"/>
</dbReference>
<feature type="non-terminal residue" evidence="2">
    <location>
        <position position="1"/>
    </location>
</feature>
<evidence type="ECO:0000256" key="1">
    <source>
        <dbReference type="SAM" id="Phobius"/>
    </source>
</evidence>
<gene>
    <name evidence="2" type="ORF">S12H4_29077</name>
</gene>
<keyword evidence="1" id="KW-0472">Membrane</keyword>
<keyword evidence="1" id="KW-0812">Transmembrane</keyword>